<dbReference type="STRING" id="1423755.FC40_GL000718"/>
<dbReference type="GO" id="GO:0003677">
    <property type="term" value="F:DNA binding"/>
    <property type="evidence" value="ECO:0007669"/>
    <property type="project" value="InterPro"/>
</dbReference>
<dbReference type="PROSITE" id="PS51898">
    <property type="entry name" value="TYR_RECOMBINASE"/>
    <property type="match status" value="1"/>
</dbReference>
<dbReference type="PATRIC" id="fig|1423755.3.peg.772"/>
<dbReference type="InterPro" id="IPR011010">
    <property type="entry name" value="DNA_brk_join_enz"/>
</dbReference>
<dbReference type="eggNOG" id="COG0582">
    <property type="taxonomic scope" value="Bacteria"/>
</dbReference>
<dbReference type="SUPFAM" id="SSF56349">
    <property type="entry name" value="DNA breaking-rejoining enzymes"/>
    <property type="match status" value="1"/>
</dbReference>
<keyword evidence="4" id="KW-1185">Reference proteome</keyword>
<dbReference type="InterPro" id="IPR002104">
    <property type="entry name" value="Integrase_catalytic"/>
</dbReference>
<dbReference type="GO" id="GO:0015074">
    <property type="term" value="P:DNA integration"/>
    <property type="evidence" value="ECO:0007669"/>
    <property type="project" value="InterPro"/>
</dbReference>
<dbReference type="AlphaFoldDB" id="A0A0R1WMP8"/>
<dbReference type="GO" id="GO:0006310">
    <property type="term" value="P:DNA recombination"/>
    <property type="evidence" value="ECO:0007669"/>
    <property type="project" value="UniProtKB-KW"/>
</dbReference>
<accession>A0A0R1WMP8</accession>
<gene>
    <name evidence="3" type="ORF">FC40_GL000718</name>
</gene>
<reference evidence="3 4" key="1">
    <citation type="journal article" date="2015" name="Genome Announc.">
        <title>Expanding the biotechnology potential of lactobacilli through comparative genomics of 213 strains and associated genera.</title>
        <authorList>
            <person name="Sun Z."/>
            <person name="Harris H.M."/>
            <person name="McCann A."/>
            <person name="Guo C."/>
            <person name="Argimon S."/>
            <person name="Zhang W."/>
            <person name="Yang X."/>
            <person name="Jeffery I.B."/>
            <person name="Cooney J.C."/>
            <person name="Kagawa T.F."/>
            <person name="Liu W."/>
            <person name="Song Y."/>
            <person name="Salvetti E."/>
            <person name="Wrobel A."/>
            <person name="Rasinkangas P."/>
            <person name="Parkhill J."/>
            <person name="Rea M.C."/>
            <person name="O'Sullivan O."/>
            <person name="Ritari J."/>
            <person name="Douillard F.P."/>
            <person name="Paul Ross R."/>
            <person name="Yang R."/>
            <person name="Briner A.E."/>
            <person name="Felis G.E."/>
            <person name="de Vos W.M."/>
            <person name="Barrangou R."/>
            <person name="Klaenhammer T.R."/>
            <person name="Caufield P.W."/>
            <person name="Cui Y."/>
            <person name="Zhang H."/>
            <person name="O'Toole P.W."/>
        </authorList>
    </citation>
    <scope>NUCLEOTIDE SEQUENCE [LARGE SCALE GENOMIC DNA]</scope>
    <source>
        <strain evidence="3 4">DSM 18933</strain>
    </source>
</reference>
<comment type="caution">
    <text evidence="3">The sequence shown here is derived from an EMBL/GenBank/DDBJ whole genome shotgun (WGS) entry which is preliminary data.</text>
</comment>
<evidence type="ECO:0000259" key="2">
    <source>
        <dbReference type="PROSITE" id="PS51898"/>
    </source>
</evidence>
<organism evidence="3 4">
    <name type="scientific">Ligilactobacillus hayakitensis DSM 18933 = JCM 14209</name>
    <dbReference type="NCBI Taxonomy" id="1423755"/>
    <lineage>
        <taxon>Bacteria</taxon>
        <taxon>Bacillati</taxon>
        <taxon>Bacillota</taxon>
        <taxon>Bacilli</taxon>
        <taxon>Lactobacillales</taxon>
        <taxon>Lactobacillaceae</taxon>
        <taxon>Ligilactobacillus</taxon>
    </lineage>
</organism>
<evidence type="ECO:0000313" key="3">
    <source>
        <dbReference type="EMBL" id="KRM18929.1"/>
    </source>
</evidence>
<dbReference type="Proteomes" id="UP000051054">
    <property type="component" value="Unassembled WGS sequence"/>
</dbReference>
<dbReference type="Gene3D" id="1.10.443.10">
    <property type="entry name" value="Intergrase catalytic core"/>
    <property type="match status" value="1"/>
</dbReference>
<evidence type="ECO:0000313" key="4">
    <source>
        <dbReference type="Proteomes" id="UP000051054"/>
    </source>
</evidence>
<dbReference type="EMBL" id="AZGD01000090">
    <property type="protein sequence ID" value="KRM18929.1"/>
    <property type="molecule type" value="Genomic_DNA"/>
</dbReference>
<keyword evidence="1" id="KW-0233">DNA recombination</keyword>
<feature type="domain" description="Tyr recombinase" evidence="2">
    <location>
        <begin position="1"/>
        <end position="81"/>
    </location>
</feature>
<proteinExistence type="predicted"/>
<dbReference type="Pfam" id="PF00589">
    <property type="entry name" value="Phage_integrase"/>
    <property type="match status" value="1"/>
</dbReference>
<sequence>MAHPNSVNATLKKALNNLHINRPGFHTHSLRHTHVALLLSQGGDIFAISKRLGHSDVGTTTKYYAYLVHEYAEMENRKTINAFKGLDLSSDVDNYQHTKKPVKRATHQINID</sequence>
<dbReference type="InterPro" id="IPR013762">
    <property type="entry name" value="Integrase-like_cat_sf"/>
</dbReference>
<name>A0A0R1WMP8_9LACO</name>
<protein>
    <recommendedName>
        <fullName evidence="2">Tyr recombinase domain-containing protein</fullName>
    </recommendedName>
</protein>
<evidence type="ECO:0000256" key="1">
    <source>
        <dbReference type="ARBA" id="ARBA00023172"/>
    </source>
</evidence>